<keyword evidence="10" id="KW-0511">Multifunctional enzyme</keyword>
<evidence type="ECO:0000256" key="12">
    <source>
        <dbReference type="ARBA" id="ARBA00034000"/>
    </source>
</evidence>
<dbReference type="SUPFAM" id="SSF53955">
    <property type="entry name" value="Lysozyme-like"/>
    <property type="match status" value="1"/>
</dbReference>
<dbReference type="NCBIfam" id="TIGR02074">
    <property type="entry name" value="PBP_1a_fam"/>
    <property type="match status" value="1"/>
</dbReference>
<keyword evidence="5" id="KW-0328">Glycosyltransferase</keyword>
<evidence type="ECO:0000256" key="3">
    <source>
        <dbReference type="ARBA" id="ARBA00022645"/>
    </source>
</evidence>
<proteinExistence type="inferred from homology"/>
<comment type="catalytic activity">
    <reaction evidence="13">
        <text>[GlcNAc-(1-&gt;4)-Mur2Ac(oyl-L-Ala-gamma-D-Glu-L-Lys-D-Ala-D-Ala)](n)-di-trans,octa-cis-undecaprenyl diphosphate + beta-D-GlcNAc-(1-&gt;4)-Mur2Ac(oyl-L-Ala-gamma-D-Glu-L-Lys-D-Ala-D-Ala)-di-trans,octa-cis-undecaprenyl diphosphate = [GlcNAc-(1-&gt;4)-Mur2Ac(oyl-L-Ala-gamma-D-Glu-L-Lys-D-Ala-D-Ala)](n+1)-di-trans,octa-cis-undecaprenyl diphosphate + di-trans,octa-cis-undecaprenyl diphosphate + H(+)</text>
        <dbReference type="Rhea" id="RHEA:23708"/>
        <dbReference type="Rhea" id="RHEA-COMP:9602"/>
        <dbReference type="Rhea" id="RHEA-COMP:9603"/>
        <dbReference type="ChEBI" id="CHEBI:15378"/>
        <dbReference type="ChEBI" id="CHEBI:58405"/>
        <dbReference type="ChEBI" id="CHEBI:60033"/>
        <dbReference type="ChEBI" id="CHEBI:78435"/>
        <dbReference type="EC" id="2.4.99.28"/>
    </reaction>
</comment>
<keyword evidence="7" id="KW-0378">Hydrolase</keyword>
<keyword evidence="11" id="KW-0961">Cell wall biogenesis/degradation</keyword>
<feature type="region of interest" description="Disordered" evidence="14">
    <location>
        <begin position="638"/>
        <end position="810"/>
    </location>
</feature>
<evidence type="ECO:0000256" key="9">
    <source>
        <dbReference type="ARBA" id="ARBA00022984"/>
    </source>
</evidence>
<evidence type="ECO:0000256" key="6">
    <source>
        <dbReference type="ARBA" id="ARBA00022679"/>
    </source>
</evidence>
<evidence type="ECO:0000313" key="17">
    <source>
        <dbReference type="EMBL" id="AXF57450.1"/>
    </source>
</evidence>
<evidence type="ECO:0000313" key="18">
    <source>
        <dbReference type="Proteomes" id="UP000252100"/>
    </source>
</evidence>
<evidence type="ECO:0000256" key="5">
    <source>
        <dbReference type="ARBA" id="ARBA00022676"/>
    </source>
</evidence>
<keyword evidence="9" id="KW-0573">Peptidoglycan synthesis</keyword>
<dbReference type="Pfam" id="PF00905">
    <property type="entry name" value="Transpeptidase"/>
    <property type="match status" value="1"/>
</dbReference>
<dbReference type="KEGG" id="rue:DT065_16630"/>
<dbReference type="GO" id="GO:0009252">
    <property type="term" value="P:peptidoglycan biosynthetic process"/>
    <property type="evidence" value="ECO:0007669"/>
    <property type="project" value="UniProtKB-KW"/>
</dbReference>
<feature type="domain" description="Glycosyl transferase family 51" evidence="16">
    <location>
        <begin position="73"/>
        <end position="248"/>
    </location>
</feature>
<comment type="similarity">
    <text evidence="1">In the C-terminal section; belongs to the transpeptidase family.</text>
</comment>
<evidence type="ECO:0000256" key="13">
    <source>
        <dbReference type="ARBA" id="ARBA00049902"/>
    </source>
</evidence>
<evidence type="ECO:0000256" key="2">
    <source>
        <dbReference type="ARBA" id="ARBA00007739"/>
    </source>
</evidence>
<gene>
    <name evidence="17" type="ORF">DT065_16630</name>
</gene>
<dbReference type="GO" id="GO:0071555">
    <property type="term" value="P:cell wall organization"/>
    <property type="evidence" value="ECO:0007669"/>
    <property type="project" value="UniProtKB-KW"/>
</dbReference>
<dbReference type="InterPro" id="IPR036950">
    <property type="entry name" value="PBP_transglycosylase"/>
</dbReference>
<keyword evidence="8" id="KW-0133">Cell shape</keyword>
<dbReference type="Pfam" id="PF00912">
    <property type="entry name" value="Transgly"/>
    <property type="match status" value="1"/>
</dbReference>
<dbReference type="InterPro" id="IPR001460">
    <property type="entry name" value="PCN-bd_Tpept"/>
</dbReference>
<evidence type="ECO:0000256" key="1">
    <source>
        <dbReference type="ARBA" id="ARBA00007090"/>
    </source>
</evidence>
<dbReference type="GO" id="GO:0008360">
    <property type="term" value="P:regulation of cell shape"/>
    <property type="evidence" value="ECO:0007669"/>
    <property type="project" value="UniProtKB-KW"/>
</dbReference>
<keyword evidence="6" id="KW-0808">Transferase</keyword>
<dbReference type="RefSeq" id="WP_160112622.1">
    <property type="nucleotide sequence ID" value="NZ_CP031092.1"/>
</dbReference>
<evidence type="ECO:0000256" key="11">
    <source>
        <dbReference type="ARBA" id="ARBA00023316"/>
    </source>
</evidence>
<evidence type="ECO:0000256" key="8">
    <source>
        <dbReference type="ARBA" id="ARBA00022960"/>
    </source>
</evidence>
<dbReference type="InterPro" id="IPR023346">
    <property type="entry name" value="Lysozyme-like_dom_sf"/>
</dbReference>
<organism evidence="17 18">
    <name type="scientific">Salicibibacter kimchii</name>
    <dbReference type="NCBI Taxonomy" id="2099786"/>
    <lineage>
        <taxon>Bacteria</taxon>
        <taxon>Bacillati</taxon>
        <taxon>Bacillota</taxon>
        <taxon>Bacilli</taxon>
        <taxon>Bacillales</taxon>
        <taxon>Bacillaceae</taxon>
        <taxon>Salicibibacter</taxon>
    </lineage>
</organism>
<dbReference type="GO" id="GO:0009002">
    <property type="term" value="F:serine-type D-Ala-D-Ala carboxypeptidase activity"/>
    <property type="evidence" value="ECO:0007669"/>
    <property type="project" value="UniProtKB-EC"/>
</dbReference>
<dbReference type="Gene3D" id="1.10.3810.10">
    <property type="entry name" value="Biosynthetic peptidoglycan transglycosylase-like"/>
    <property type="match status" value="1"/>
</dbReference>
<dbReference type="GO" id="GO:0030288">
    <property type="term" value="C:outer membrane-bounded periplasmic space"/>
    <property type="evidence" value="ECO:0007669"/>
    <property type="project" value="TreeGrafter"/>
</dbReference>
<dbReference type="AlphaFoldDB" id="A0A345C2L9"/>
<dbReference type="PANTHER" id="PTHR32282">
    <property type="entry name" value="BINDING PROTEIN TRANSPEPTIDASE, PUTATIVE-RELATED"/>
    <property type="match status" value="1"/>
</dbReference>
<comment type="catalytic activity">
    <reaction evidence="12">
        <text>Preferential cleavage: (Ac)2-L-Lys-D-Ala-|-D-Ala. Also transpeptidation of peptidyl-alanyl moieties that are N-acyl substituents of D-alanine.</text>
        <dbReference type="EC" id="3.4.16.4"/>
    </reaction>
</comment>
<dbReference type="GO" id="GO:0008955">
    <property type="term" value="F:peptidoglycan glycosyltransferase activity"/>
    <property type="evidence" value="ECO:0007669"/>
    <property type="project" value="UniProtKB-EC"/>
</dbReference>
<dbReference type="PANTHER" id="PTHR32282:SF29">
    <property type="entry name" value="PENICILLIN-BINDING PROTEIN 1A"/>
    <property type="match status" value="1"/>
</dbReference>
<evidence type="ECO:0000256" key="10">
    <source>
        <dbReference type="ARBA" id="ARBA00023268"/>
    </source>
</evidence>
<dbReference type="InterPro" id="IPR012338">
    <property type="entry name" value="Beta-lactam/transpept-like"/>
</dbReference>
<accession>A0A345C2L9</accession>
<dbReference type="FunFam" id="1.10.3810.10:FF:000001">
    <property type="entry name" value="Penicillin-binding protein 1A"/>
    <property type="match status" value="1"/>
</dbReference>
<dbReference type="Proteomes" id="UP000252100">
    <property type="component" value="Chromosome"/>
</dbReference>
<name>A0A345C2L9_9BACI</name>
<dbReference type="InterPro" id="IPR001264">
    <property type="entry name" value="Glyco_trans_51"/>
</dbReference>
<dbReference type="GO" id="GO:0008658">
    <property type="term" value="F:penicillin binding"/>
    <property type="evidence" value="ECO:0007669"/>
    <property type="project" value="InterPro"/>
</dbReference>
<protein>
    <submittedName>
        <fullName evidence="17">PBP1A family penicillin-binding protein</fullName>
    </submittedName>
</protein>
<dbReference type="GO" id="GO:0006508">
    <property type="term" value="P:proteolysis"/>
    <property type="evidence" value="ECO:0007669"/>
    <property type="project" value="UniProtKB-KW"/>
</dbReference>
<dbReference type="SUPFAM" id="SSF56601">
    <property type="entry name" value="beta-lactamase/transpeptidase-like"/>
    <property type="match status" value="1"/>
</dbReference>
<feature type="domain" description="Penicillin-binding protein transpeptidase" evidence="15">
    <location>
        <begin position="345"/>
        <end position="604"/>
    </location>
</feature>
<dbReference type="EMBL" id="CP031092">
    <property type="protein sequence ID" value="AXF57450.1"/>
    <property type="molecule type" value="Genomic_DNA"/>
</dbReference>
<feature type="region of interest" description="Disordered" evidence="14">
    <location>
        <begin position="547"/>
        <end position="586"/>
    </location>
</feature>
<evidence type="ECO:0000256" key="7">
    <source>
        <dbReference type="ARBA" id="ARBA00022801"/>
    </source>
</evidence>
<keyword evidence="18" id="KW-1185">Reference proteome</keyword>
<evidence type="ECO:0000256" key="4">
    <source>
        <dbReference type="ARBA" id="ARBA00022670"/>
    </source>
</evidence>
<evidence type="ECO:0000259" key="16">
    <source>
        <dbReference type="Pfam" id="PF00912"/>
    </source>
</evidence>
<evidence type="ECO:0000256" key="14">
    <source>
        <dbReference type="SAM" id="MobiDB-lite"/>
    </source>
</evidence>
<sequence>MAQYRSRSEKRRMEEKKKRSPVKKMLIIIIGVFVVGMVAMTATAASMISDAPELNAEELTFSEGSTIYDMNDNELGRLQGSENRTYREIDEMPEHLMNAFIAVEDYRFYEHSGIDLYRIGGAIVSNITDGFGSEGASTITQQLVKQAFLSADQSIERKVQEQWLALQMEQQYSKDEILEMYLNSSYFDSSAWGVGEAAIRYFDKENLDELTIADAAVLAAIPRRPSYYNPQNNPTEAEERRDLIISLMEEHAFISEDEATDAMAVNIEDQLDYTPPEDVAYQSIIDHVMEEVENIDGIETTDIYAAGFDIYTTIDPDAQDIAQEVIQSEDYISQYPDNDEFQVGFSLLDTETGAIRAMVGNRQETEEKRGLNYATAASGQPGSTIKPILDYGPAIEELGWYTGETIVDEPHEYSNGDSIRNYGGNYSGEVSMREALVRSLNIPAVKAIQEVGLEDAQAFAEDLGLDFDEDITEGYALGGFGGYLSSLDMAGAYAAFGNEGTYNEPFSVRKMEFRDGREVENSPESEQVMYESTAYMMSDMLKDVVDDSSGTGQRANVDGLPLAGKTGTSNFTQEEQEENDIPDGGVPDVWFNGYTTNYTAAVWTGFSGDRASGYLMGEERNIAQDIFRIVMTNVHEGEGTEDFSRPNSICESDGELYRCDDPPAQVTEEEDEEGNEEETPVTPDEDAIEEEEPEEEDEDEDDEGEGEDEDDQDENEGEDESVEDEEETEEDEQDEEEESETEGEDDVDEDEDEAEQEGESAEDEDEVEEDEGEDENEADDDDDEVETQDYDGEGDENEQEDGENGEDTDE</sequence>
<keyword evidence="3" id="KW-0121">Carboxypeptidase</keyword>
<reference evidence="17 18" key="1">
    <citation type="journal article" date="2018" name="J. Microbiol.">
        <title>Salicibibacter kimchii gen. nov., sp. nov., a moderately halophilic and alkalitolerant bacterium in the family Bacillaceae, isolated from kimchi.</title>
        <authorList>
            <person name="Jang J.Y."/>
            <person name="Oh Y.J."/>
            <person name="Lim S.K."/>
            <person name="Park H.K."/>
            <person name="Lee C."/>
            <person name="Kim J.Y."/>
            <person name="Lee M.A."/>
            <person name="Choi H.J."/>
        </authorList>
    </citation>
    <scope>NUCLEOTIDE SEQUENCE [LARGE SCALE GENOMIC DNA]</scope>
    <source>
        <strain evidence="17 18">NKC1-1</strain>
    </source>
</reference>
<comment type="similarity">
    <text evidence="2">In the N-terminal section; belongs to the glycosyltransferase 51 family.</text>
</comment>
<dbReference type="OrthoDB" id="9766909at2"/>
<keyword evidence="4" id="KW-0645">Protease</keyword>
<dbReference type="Gene3D" id="3.40.710.10">
    <property type="entry name" value="DD-peptidase/beta-lactamase superfamily"/>
    <property type="match status" value="1"/>
</dbReference>
<feature type="compositionally biased region" description="Acidic residues" evidence="14">
    <location>
        <begin position="667"/>
        <end position="810"/>
    </location>
</feature>
<dbReference type="InterPro" id="IPR050396">
    <property type="entry name" value="Glycosyltr_51/Transpeptidase"/>
</dbReference>
<evidence type="ECO:0000259" key="15">
    <source>
        <dbReference type="Pfam" id="PF00905"/>
    </source>
</evidence>